<comment type="caution">
    <text evidence="2">The sequence shown here is derived from an EMBL/GenBank/DDBJ whole genome shotgun (WGS) entry which is preliminary data.</text>
</comment>
<dbReference type="Proteomes" id="UP000029665">
    <property type="component" value="Unassembled WGS sequence"/>
</dbReference>
<dbReference type="HOGENOM" id="CLU_1778428_0_0_1"/>
<reference evidence="2" key="1">
    <citation type="submission" date="2014-01" db="EMBL/GenBank/DDBJ databases">
        <title>The genome of the white-rot fungus Pycnoporus cinnabarinus: a basidiomycete model with a versatile arsenal for lignocellulosic biomass breakdown.</title>
        <authorList>
            <person name="Levasseur A."/>
            <person name="Lomascolo A."/>
            <person name="Ruiz-Duenas F.J."/>
            <person name="Uzan E."/>
            <person name="Piumi F."/>
            <person name="Kues U."/>
            <person name="Ram A.F.J."/>
            <person name="Murat C."/>
            <person name="Haon M."/>
            <person name="Benoit I."/>
            <person name="Arfi Y."/>
            <person name="Chevret D."/>
            <person name="Drula E."/>
            <person name="Kwon M.J."/>
            <person name="Gouret P."/>
            <person name="Lesage-Meessen L."/>
            <person name="Lombard V."/>
            <person name="Mariette J."/>
            <person name="Noirot C."/>
            <person name="Park J."/>
            <person name="Patyshakuliyeva A."/>
            <person name="Wieneger R.A.B."/>
            <person name="Wosten H.A.B."/>
            <person name="Martin F."/>
            <person name="Coutinho P.M."/>
            <person name="de Vries R."/>
            <person name="Martinez A.T."/>
            <person name="Klopp C."/>
            <person name="Pontarotti P."/>
            <person name="Henrissat B."/>
            <person name="Record E."/>
        </authorList>
    </citation>
    <scope>NUCLEOTIDE SEQUENCE [LARGE SCALE GENOMIC DNA]</scope>
    <source>
        <strain evidence="2">BRFM137</strain>
    </source>
</reference>
<dbReference type="OrthoDB" id="1668230at2759"/>
<dbReference type="EMBL" id="CCBP010000755">
    <property type="protein sequence ID" value="CDO78246.1"/>
    <property type="molecule type" value="Genomic_DNA"/>
</dbReference>
<accession>A0A060SVR9</accession>
<feature type="compositionally biased region" description="Basic and acidic residues" evidence="1">
    <location>
        <begin position="63"/>
        <end position="76"/>
    </location>
</feature>
<organism evidence="2 3">
    <name type="scientific">Pycnoporus cinnabarinus</name>
    <name type="common">Cinnabar-red polypore</name>
    <name type="synonym">Trametes cinnabarina</name>
    <dbReference type="NCBI Taxonomy" id="5643"/>
    <lineage>
        <taxon>Eukaryota</taxon>
        <taxon>Fungi</taxon>
        <taxon>Dikarya</taxon>
        <taxon>Basidiomycota</taxon>
        <taxon>Agaricomycotina</taxon>
        <taxon>Agaricomycetes</taxon>
        <taxon>Polyporales</taxon>
        <taxon>Polyporaceae</taxon>
        <taxon>Trametes</taxon>
    </lineage>
</organism>
<name>A0A060SVR9_PYCCI</name>
<proteinExistence type="predicted"/>
<evidence type="ECO:0000256" key="1">
    <source>
        <dbReference type="SAM" id="MobiDB-lite"/>
    </source>
</evidence>
<feature type="region of interest" description="Disordered" evidence="1">
    <location>
        <begin position="1"/>
        <end position="76"/>
    </location>
</feature>
<keyword evidence="3" id="KW-1185">Reference proteome</keyword>
<sequence>MTARSKPAKANSPTLSSHSSSNASSVKVSSPLNPSPSPKAHPALFPPETQVPGSLLPRLSSHRLQERKESTVPHEQTEDWIYTRERVGEAAVNVLGITSQVGHELLEVSGNALRFAPVVGLEEAAHTLPNICNALQLTDRSIPAYE</sequence>
<gene>
    <name evidence="2" type="ORF">BN946_scf184789.g2</name>
</gene>
<dbReference type="STRING" id="5643.A0A060SVR9"/>
<feature type="compositionally biased region" description="Low complexity" evidence="1">
    <location>
        <begin position="10"/>
        <end position="32"/>
    </location>
</feature>
<protein>
    <submittedName>
        <fullName evidence="2">Uncharacterized protein</fullName>
    </submittedName>
</protein>
<evidence type="ECO:0000313" key="2">
    <source>
        <dbReference type="EMBL" id="CDO78246.1"/>
    </source>
</evidence>
<dbReference type="AlphaFoldDB" id="A0A060SVR9"/>
<evidence type="ECO:0000313" key="3">
    <source>
        <dbReference type="Proteomes" id="UP000029665"/>
    </source>
</evidence>